<dbReference type="PANTHER" id="PTHR47822">
    <property type="entry name" value="CARBOHYDRATE BINDING DOMAIN CONTAINING PROTEIN"/>
    <property type="match status" value="1"/>
</dbReference>
<proteinExistence type="predicted"/>
<keyword evidence="1 3" id="KW-0853">WD repeat</keyword>
<organism evidence="4 5">
    <name type="scientific">Symbiodinium natans</name>
    <dbReference type="NCBI Taxonomy" id="878477"/>
    <lineage>
        <taxon>Eukaryota</taxon>
        <taxon>Sar</taxon>
        <taxon>Alveolata</taxon>
        <taxon>Dinophyceae</taxon>
        <taxon>Suessiales</taxon>
        <taxon>Symbiodiniaceae</taxon>
        <taxon>Symbiodinium</taxon>
    </lineage>
</organism>
<dbReference type="SUPFAM" id="SSF50978">
    <property type="entry name" value="WD40 repeat-like"/>
    <property type="match status" value="1"/>
</dbReference>
<dbReference type="Gene3D" id="2.130.10.10">
    <property type="entry name" value="YVTN repeat-like/Quinoprotein amine dehydrogenase"/>
    <property type="match status" value="2"/>
</dbReference>
<evidence type="ECO:0000256" key="3">
    <source>
        <dbReference type="PROSITE-ProRule" id="PRU00221"/>
    </source>
</evidence>
<keyword evidence="5" id="KW-1185">Reference proteome</keyword>
<protein>
    <submittedName>
        <fullName evidence="4">Uncharacterized protein</fullName>
    </submittedName>
</protein>
<dbReference type="InterPro" id="IPR001680">
    <property type="entry name" value="WD40_rpt"/>
</dbReference>
<accession>A0A812V813</accession>
<evidence type="ECO:0000313" key="4">
    <source>
        <dbReference type="EMBL" id="CAE7619458.1"/>
    </source>
</evidence>
<dbReference type="OrthoDB" id="439331at2759"/>
<dbReference type="InterPro" id="IPR015943">
    <property type="entry name" value="WD40/YVTN_repeat-like_dom_sf"/>
</dbReference>
<evidence type="ECO:0000256" key="1">
    <source>
        <dbReference type="ARBA" id="ARBA00022574"/>
    </source>
</evidence>
<evidence type="ECO:0000256" key="2">
    <source>
        <dbReference type="ARBA" id="ARBA00022737"/>
    </source>
</evidence>
<reference evidence="4" key="1">
    <citation type="submission" date="2021-02" db="EMBL/GenBank/DDBJ databases">
        <authorList>
            <person name="Dougan E. K."/>
            <person name="Rhodes N."/>
            <person name="Thang M."/>
            <person name="Chan C."/>
        </authorList>
    </citation>
    <scope>NUCLEOTIDE SEQUENCE</scope>
</reference>
<dbReference type="Pfam" id="PF00400">
    <property type="entry name" value="WD40"/>
    <property type="match status" value="4"/>
</dbReference>
<evidence type="ECO:0000313" key="5">
    <source>
        <dbReference type="Proteomes" id="UP000604046"/>
    </source>
</evidence>
<gene>
    <name evidence="4" type="ORF">SNAT2548_LOCUS35205</name>
</gene>
<dbReference type="EMBL" id="CAJNDS010002852">
    <property type="protein sequence ID" value="CAE7619458.1"/>
    <property type="molecule type" value="Genomic_DNA"/>
</dbReference>
<dbReference type="SMART" id="SM00320">
    <property type="entry name" value="WD40"/>
    <property type="match status" value="6"/>
</dbReference>
<keyword evidence="2" id="KW-0677">Repeat</keyword>
<name>A0A812V813_9DINO</name>
<dbReference type="PROSITE" id="PS50082">
    <property type="entry name" value="WD_REPEATS_2"/>
    <property type="match status" value="1"/>
</dbReference>
<dbReference type="InterPro" id="IPR036322">
    <property type="entry name" value="WD40_repeat_dom_sf"/>
</dbReference>
<dbReference type="PROSITE" id="PS00678">
    <property type="entry name" value="WD_REPEATS_1"/>
    <property type="match status" value="1"/>
</dbReference>
<dbReference type="InterPro" id="IPR019775">
    <property type="entry name" value="WD40_repeat_CS"/>
</dbReference>
<comment type="caution">
    <text evidence="4">The sequence shown here is derived from an EMBL/GenBank/DDBJ whole genome shotgun (WGS) entry which is preliminary data.</text>
</comment>
<dbReference type="AlphaFoldDB" id="A0A812V813"/>
<dbReference type="PANTHER" id="PTHR47822:SF2">
    <property type="entry name" value="F-BOX AND WD-40 DOMAIN PROTEIN 7"/>
    <property type="match status" value="1"/>
</dbReference>
<feature type="repeat" description="WD" evidence="3">
    <location>
        <begin position="154"/>
        <end position="196"/>
    </location>
</feature>
<dbReference type="Proteomes" id="UP000604046">
    <property type="component" value="Unassembled WGS sequence"/>
</dbReference>
<sequence length="336" mass="36922">MQLKTSHKCTLGDGKQEIFCVRFAPDDSYLAACGNGFVHVYNTSTSQLAFRLAGSRSEDSGLPVTQVRWRPECFGHTKSILVSVGADGKITHWHAFSGKQMHELIEPENQLFCLDFLYDGTQFATAGKQRHIRIYDESTKKLVQLMRGGDDANSVGPSNRVFSLKYHPLMRHVIVSGGWDSSVQIWDTRQGRAVRAIAGPHICGDALDICQDGATVLTGSWRIQDQLQLWDFRMERLLATLPLSQSTPCMIYAAQFSKDDTSGMIAAGGSGDHEVKVFQRMESGEACAQTEPFGKISGFAQACYCVDFANAGDMLAAAGGDGIIQIMNIHRQHAHV</sequence>